<feature type="domain" description="DAGKc" evidence="10">
    <location>
        <begin position="20"/>
        <end position="160"/>
    </location>
</feature>
<dbReference type="InterPro" id="IPR016064">
    <property type="entry name" value="NAD/diacylglycerol_kinase_sf"/>
</dbReference>
<dbReference type="GO" id="GO:0005524">
    <property type="term" value="F:ATP binding"/>
    <property type="evidence" value="ECO:0007669"/>
    <property type="project" value="UniProtKB-KW"/>
</dbReference>
<dbReference type="Gene3D" id="2.60.200.40">
    <property type="match status" value="1"/>
</dbReference>
<evidence type="ECO:0000256" key="8">
    <source>
        <dbReference type="ARBA" id="ARBA00023264"/>
    </source>
</evidence>
<dbReference type="PROSITE" id="PS50146">
    <property type="entry name" value="DAGK"/>
    <property type="match status" value="1"/>
</dbReference>
<evidence type="ECO:0000256" key="9">
    <source>
        <dbReference type="SAM" id="MobiDB-lite"/>
    </source>
</evidence>
<dbReference type="InterPro" id="IPR045540">
    <property type="entry name" value="YegS/DAGK_C"/>
</dbReference>
<evidence type="ECO:0000313" key="12">
    <source>
        <dbReference type="Proteomes" id="UP000013015"/>
    </source>
</evidence>
<dbReference type="AlphaFoldDB" id="N6WC68"/>
<comment type="cofactor">
    <cofactor evidence="1">
        <name>Mg(2+)</name>
        <dbReference type="ChEBI" id="CHEBI:18420"/>
    </cofactor>
</comment>
<evidence type="ECO:0000256" key="6">
    <source>
        <dbReference type="ARBA" id="ARBA00022840"/>
    </source>
</evidence>
<dbReference type="RefSeq" id="WP_005964499.1">
    <property type="nucleotide sequence ID" value="NZ_CP040505.1"/>
</dbReference>
<evidence type="ECO:0000256" key="2">
    <source>
        <dbReference type="ARBA" id="ARBA00005983"/>
    </source>
</evidence>
<keyword evidence="3" id="KW-0808">Transferase</keyword>
<dbReference type="Pfam" id="PF00781">
    <property type="entry name" value="DAGK_cat"/>
    <property type="match status" value="1"/>
</dbReference>
<keyword evidence="4" id="KW-0547">Nucleotide-binding</keyword>
<keyword evidence="7" id="KW-0444">Lipid biosynthesis</keyword>
<dbReference type="Proteomes" id="UP000013015">
    <property type="component" value="Unassembled WGS sequence"/>
</dbReference>
<dbReference type="PANTHER" id="PTHR12358">
    <property type="entry name" value="SPHINGOSINE KINASE"/>
    <property type="match status" value="1"/>
</dbReference>
<evidence type="ECO:0000313" key="11">
    <source>
        <dbReference type="EMBL" id="ENO17819.1"/>
    </source>
</evidence>
<dbReference type="EMBL" id="AQHZ01000024">
    <property type="protein sequence ID" value="ENO17819.1"/>
    <property type="molecule type" value="Genomic_DNA"/>
</dbReference>
<evidence type="ECO:0000256" key="3">
    <source>
        <dbReference type="ARBA" id="ARBA00022679"/>
    </source>
</evidence>
<dbReference type="Pfam" id="PF19279">
    <property type="entry name" value="YegS_C"/>
    <property type="match status" value="1"/>
</dbReference>
<organism evidence="11 12">
    <name type="scientific">Schaalia cardiffensis F0333</name>
    <dbReference type="NCBI Taxonomy" id="888050"/>
    <lineage>
        <taxon>Bacteria</taxon>
        <taxon>Bacillati</taxon>
        <taxon>Actinomycetota</taxon>
        <taxon>Actinomycetes</taxon>
        <taxon>Actinomycetales</taxon>
        <taxon>Actinomycetaceae</taxon>
        <taxon>Schaalia</taxon>
    </lineage>
</organism>
<comment type="caution">
    <text evidence="11">The sequence shown here is derived from an EMBL/GenBank/DDBJ whole genome shotgun (WGS) entry which is preliminary data.</text>
</comment>
<dbReference type="PANTHER" id="PTHR12358:SF54">
    <property type="entry name" value="SPHINGOSINE KINASE RELATED PROTEIN"/>
    <property type="match status" value="1"/>
</dbReference>
<dbReference type="HOGENOM" id="CLU_045532_0_1_11"/>
<dbReference type="GO" id="GO:0016301">
    <property type="term" value="F:kinase activity"/>
    <property type="evidence" value="ECO:0007669"/>
    <property type="project" value="UniProtKB-KW"/>
</dbReference>
<dbReference type="InterPro" id="IPR017438">
    <property type="entry name" value="ATP-NAD_kinase_N"/>
</dbReference>
<dbReference type="GO" id="GO:0008654">
    <property type="term" value="P:phospholipid biosynthetic process"/>
    <property type="evidence" value="ECO:0007669"/>
    <property type="project" value="UniProtKB-KW"/>
</dbReference>
<keyword evidence="7" id="KW-0594">Phospholipid biosynthesis</keyword>
<comment type="similarity">
    <text evidence="2">Belongs to the diacylglycerol/lipid kinase family.</text>
</comment>
<feature type="region of interest" description="Disordered" evidence="9">
    <location>
        <begin position="1"/>
        <end position="20"/>
    </location>
</feature>
<dbReference type="PATRIC" id="fig|888050.3.peg.1666"/>
<name>N6WC68_9ACTO</name>
<keyword evidence="5" id="KW-0418">Kinase</keyword>
<keyword evidence="7" id="KW-0443">Lipid metabolism</keyword>
<evidence type="ECO:0000259" key="10">
    <source>
        <dbReference type="PROSITE" id="PS50146"/>
    </source>
</evidence>
<dbReference type="OrthoDB" id="142078at2"/>
<accession>N6WC68</accession>
<dbReference type="InterPro" id="IPR001206">
    <property type="entry name" value="Diacylglycerol_kinase_cat_dom"/>
</dbReference>
<dbReference type="SUPFAM" id="SSF111331">
    <property type="entry name" value="NAD kinase/diacylglycerol kinase-like"/>
    <property type="match status" value="1"/>
</dbReference>
<dbReference type="InterPro" id="IPR050187">
    <property type="entry name" value="Lipid_Phosphate_FormReg"/>
</dbReference>
<protein>
    <recommendedName>
        <fullName evidence="10">DAGKc domain-containing protein</fullName>
    </recommendedName>
</protein>
<evidence type="ECO:0000256" key="4">
    <source>
        <dbReference type="ARBA" id="ARBA00022741"/>
    </source>
</evidence>
<reference evidence="11 12" key="1">
    <citation type="submission" date="2013-03" db="EMBL/GenBank/DDBJ databases">
        <title>Reference genome for the Human Microbiome Project.</title>
        <authorList>
            <person name="Aqrawi P."/>
            <person name="Ayvaz T."/>
            <person name="Bess C."/>
            <person name="Blankenburg K."/>
            <person name="Coyle M."/>
            <person name="Deng J."/>
            <person name="Forbes L."/>
            <person name="Fowler G."/>
            <person name="Francisco L."/>
            <person name="Fu Q."/>
            <person name="Gibbs R."/>
            <person name="Gross S."/>
            <person name="Gubbala S."/>
            <person name="Hale W."/>
            <person name="Hemphill L."/>
            <person name="Highlander S."/>
            <person name="Hirani K."/>
            <person name="Jackson L."/>
            <person name="Jakkamsetti A."/>
            <person name="Javaid M."/>
            <person name="Jayaseelan J.C."/>
            <person name="Jiang H."/>
            <person name="Joshi V."/>
            <person name="Korchina V."/>
            <person name="Kovar C."/>
            <person name="Lara F."/>
            <person name="Lee S."/>
            <person name="Liu Y."/>
            <person name="Mata R."/>
            <person name="Mathew T."/>
            <person name="Munidasa M."/>
            <person name="Muzny D."/>
            <person name="Nazareth L."/>
            <person name="Ngo R."/>
            <person name="Nguyen L."/>
            <person name="Nguyen N."/>
            <person name="Okwuonu G."/>
            <person name="Ongeri F."/>
            <person name="Palculict T."/>
            <person name="Patil S."/>
            <person name="Petrosino J."/>
            <person name="Pham C."/>
            <person name="Pham P."/>
            <person name="Pu L.-L."/>
            <person name="Qin X."/>
            <person name="Qu J."/>
            <person name="Reid J."/>
            <person name="Ross M."/>
            <person name="Ruth R."/>
            <person name="Saada N."/>
            <person name="San Lucas F."/>
            <person name="Santibanez J."/>
            <person name="Shang Y."/>
            <person name="Simmons D."/>
            <person name="Song X.-Z."/>
            <person name="Tang L.-Y."/>
            <person name="Thornton R."/>
            <person name="Warren J."/>
            <person name="Weissenberger G."/>
            <person name="Wilczek-Boney K."/>
            <person name="Worley K."/>
            <person name="Youmans B."/>
            <person name="Zhang J."/>
            <person name="Zhang L."/>
            <person name="Zhao Z."/>
            <person name="Zhou C."/>
            <person name="Zhu D."/>
            <person name="Zhu Y."/>
        </authorList>
    </citation>
    <scope>NUCLEOTIDE SEQUENCE [LARGE SCALE GENOMIC DNA]</scope>
    <source>
        <strain evidence="11 12">F0333</strain>
    </source>
</reference>
<keyword evidence="6" id="KW-0067">ATP-binding</keyword>
<sequence>MSAIRHEDKPEERISSPVRQEGRSIHVLVSSMSAGGRSVAVGPNVVRALRAGGWSVRVSVTTASDDPVALAAASETSVVAGLGGDGFLSAIARGCHEAGLPFAPIPGGRGNDLCRALGIGHDPMQRARSLAELGFRSSQSDQELVSRLKPLDGMWVKSEDGRKILVLGLVSLGLDARANILANDSFLTSGPLAYGYGAFGALASYRPSRILAKVDGIEREFKGWITSVSNSGCFGGGIRLVPESDLHDGRIELCHVGALPLRQAVPVLAGVVVGRAEGHEVIEVERIKEVEILEPRGMTAMADGDRVADIPFTVIGAPHAVDVLV</sequence>
<evidence type="ECO:0000256" key="1">
    <source>
        <dbReference type="ARBA" id="ARBA00001946"/>
    </source>
</evidence>
<proteinExistence type="inferred from homology"/>
<evidence type="ECO:0000256" key="7">
    <source>
        <dbReference type="ARBA" id="ARBA00023209"/>
    </source>
</evidence>
<dbReference type="SMART" id="SM00046">
    <property type="entry name" value="DAGKc"/>
    <property type="match status" value="1"/>
</dbReference>
<keyword evidence="8" id="KW-1208">Phospholipid metabolism</keyword>
<dbReference type="eggNOG" id="COG1597">
    <property type="taxonomic scope" value="Bacteria"/>
</dbReference>
<evidence type="ECO:0000256" key="5">
    <source>
        <dbReference type="ARBA" id="ARBA00022777"/>
    </source>
</evidence>
<dbReference type="Gene3D" id="3.40.50.10330">
    <property type="entry name" value="Probable inorganic polyphosphate/atp-NAD kinase, domain 1"/>
    <property type="match status" value="1"/>
</dbReference>
<dbReference type="STRING" id="888050.HMPREF9004_1729"/>
<keyword evidence="12" id="KW-1185">Reference proteome</keyword>
<gene>
    <name evidence="11" type="ORF">HMPREF9004_1729</name>
</gene>